<dbReference type="EMBL" id="CACRXK020013973">
    <property type="protein sequence ID" value="CAB4026040.1"/>
    <property type="molecule type" value="Genomic_DNA"/>
</dbReference>
<feature type="region of interest" description="Disordered" evidence="1">
    <location>
        <begin position="85"/>
        <end position="121"/>
    </location>
</feature>
<gene>
    <name evidence="2" type="ORF">PACLA_8A059916</name>
</gene>
<evidence type="ECO:0000256" key="1">
    <source>
        <dbReference type="SAM" id="MobiDB-lite"/>
    </source>
</evidence>
<dbReference type="Proteomes" id="UP001152795">
    <property type="component" value="Unassembled WGS sequence"/>
</dbReference>
<keyword evidence="3" id="KW-1185">Reference proteome</keyword>
<organism evidence="2 3">
    <name type="scientific">Paramuricea clavata</name>
    <name type="common">Red gorgonian</name>
    <name type="synonym">Violescent sea-whip</name>
    <dbReference type="NCBI Taxonomy" id="317549"/>
    <lineage>
        <taxon>Eukaryota</taxon>
        <taxon>Metazoa</taxon>
        <taxon>Cnidaria</taxon>
        <taxon>Anthozoa</taxon>
        <taxon>Octocorallia</taxon>
        <taxon>Malacalcyonacea</taxon>
        <taxon>Plexauridae</taxon>
        <taxon>Paramuricea</taxon>
    </lineage>
</organism>
<evidence type="ECO:0000313" key="2">
    <source>
        <dbReference type="EMBL" id="CAB4026040.1"/>
    </source>
</evidence>
<accession>A0A7D9JC50</accession>
<dbReference type="AlphaFoldDB" id="A0A7D9JC50"/>
<sequence>MISSKMSVLCVTQMKLALLSELRFHCFLIYMTLLMSSSINEKLSDCKCRNTCSKKDGEKKKGCPCRTAGRYCSQLCVCGNKEKSCVNKEGYVPPTKKKRSKSQSAGQSSHDDQSNDLSTPA</sequence>
<evidence type="ECO:0000313" key="3">
    <source>
        <dbReference type="Proteomes" id="UP001152795"/>
    </source>
</evidence>
<proteinExistence type="predicted"/>
<reference evidence="2" key="1">
    <citation type="submission" date="2020-04" db="EMBL/GenBank/DDBJ databases">
        <authorList>
            <person name="Alioto T."/>
            <person name="Alioto T."/>
            <person name="Gomez Garrido J."/>
        </authorList>
    </citation>
    <scope>NUCLEOTIDE SEQUENCE</scope>
    <source>
        <strain evidence="2">A484AB</strain>
    </source>
</reference>
<protein>
    <submittedName>
        <fullName evidence="2">Uncharacterized protein</fullName>
    </submittedName>
</protein>
<comment type="caution">
    <text evidence="2">The sequence shown here is derived from an EMBL/GenBank/DDBJ whole genome shotgun (WGS) entry which is preliminary data.</text>
</comment>
<name>A0A7D9JC50_PARCT</name>